<reference evidence="1" key="1">
    <citation type="submission" date="2020-07" db="EMBL/GenBank/DDBJ databases">
        <title>Koleobacter methoxysyntrophicus gen. nov., sp. nov., a novel anaerobic bacterium isolated from deep subsurface oil field and proposal of Koleobacterales ord. nov. in the phylum Firmicutes.</title>
        <authorList>
            <person name="Sakamoto S."/>
            <person name="Tamaki H."/>
        </authorList>
    </citation>
    <scope>NUCLEOTIDE SEQUENCE</scope>
    <source>
        <strain evidence="1">NRmbB1</strain>
    </source>
</reference>
<gene>
    <name evidence="1" type="ORF">H0A61_00550</name>
</gene>
<dbReference type="EMBL" id="CP059066">
    <property type="protein sequence ID" value="QSQ08230.1"/>
    <property type="molecule type" value="Genomic_DNA"/>
</dbReference>
<protein>
    <submittedName>
        <fullName evidence="1">Uncharacterized protein</fullName>
    </submittedName>
</protein>
<keyword evidence="2" id="KW-1185">Reference proteome</keyword>
<name>A0A8A0RKS3_9FIRM</name>
<dbReference type="AlphaFoldDB" id="A0A8A0RKS3"/>
<evidence type="ECO:0000313" key="1">
    <source>
        <dbReference type="EMBL" id="QSQ08230.1"/>
    </source>
</evidence>
<dbReference type="Proteomes" id="UP000662904">
    <property type="component" value="Chromosome"/>
</dbReference>
<accession>A0A8A0RKS3</accession>
<organism evidence="1 2">
    <name type="scientific">Koleobacter methoxysyntrophicus</name>
    <dbReference type="NCBI Taxonomy" id="2751313"/>
    <lineage>
        <taxon>Bacteria</taxon>
        <taxon>Bacillati</taxon>
        <taxon>Bacillota</taxon>
        <taxon>Clostridia</taxon>
        <taxon>Koleobacterales</taxon>
        <taxon>Koleobacteraceae</taxon>
        <taxon>Koleobacter</taxon>
    </lineage>
</organism>
<dbReference type="KEGG" id="kme:H0A61_00550"/>
<proteinExistence type="predicted"/>
<evidence type="ECO:0000313" key="2">
    <source>
        <dbReference type="Proteomes" id="UP000662904"/>
    </source>
</evidence>
<sequence>MRVFDDKEDIRKIVQAPVNQQYQKMAVKFYKGRIL</sequence>